<feature type="transmembrane region" description="Helical" evidence="5">
    <location>
        <begin position="54"/>
        <end position="73"/>
    </location>
</feature>
<sequence length="254" mass="27785">MEEEKNAVEKMGVSDEEKRELTEKGFFRDFIDNIAGVLFSPAQALRKVSFERKIAQGFIVLILSYLLPSLAAVPGSADVLGKIAVPAYGGMTVENIFPGLQNMVPSLVTMSVIFGVLICPLMHFIFTAVMELTAQFLGSGVTALSEGETASIFPLKTGPALFAALAFATLPRVFMAPVNLLVRLTEFNLSPIFGFIFWIWVMILQIIAVRETHGLTTGRAALAYFAPVLAVAALVIMMVVFTLLIFVPVMRNFW</sequence>
<keyword evidence="3 5" id="KW-1133">Transmembrane helix</keyword>
<dbReference type="AlphaFoldDB" id="D9S0N0"/>
<dbReference type="KEGG" id="toc:Toce_2176"/>
<evidence type="ECO:0000313" key="8">
    <source>
        <dbReference type="Proteomes" id="UP000000272"/>
    </source>
</evidence>
<keyword evidence="4 5" id="KW-0472">Membrane</keyword>
<dbReference type="Proteomes" id="UP000000272">
    <property type="component" value="Chromosome"/>
</dbReference>
<evidence type="ECO:0000256" key="5">
    <source>
        <dbReference type="SAM" id="Phobius"/>
    </source>
</evidence>
<evidence type="ECO:0000259" key="6">
    <source>
        <dbReference type="Pfam" id="PF04893"/>
    </source>
</evidence>
<accession>D9S0N0</accession>
<dbReference type="Pfam" id="PF04893">
    <property type="entry name" value="Yip1"/>
    <property type="match status" value="1"/>
</dbReference>
<feature type="transmembrane region" description="Helical" evidence="5">
    <location>
        <begin position="188"/>
        <end position="209"/>
    </location>
</feature>
<proteinExistence type="predicted"/>
<dbReference type="eggNOG" id="ENOG50333TP">
    <property type="taxonomic scope" value="Bacteria"/>
</dbReference>
<keyword evidence="8" id="KW-1185">Reference proteome</keyword>
<dbReference type="HOGENOM" id="CLU_090600_0_0_9"/>
<protein>
    <recommendedName>
        <fullName evidence="6">Yip1 domain-containing protein</fullName>
    </recommendedName>
</protein>
<evidence type="ECO:0000256" key="2">
    <source>
        <dbReference type="ARBA" id="ARBA00022692"/>
    </source>
</evidence>
<dbReference type="InterPro" id="IPR006977">
    <property type="entry name" value="Yip1_dom"/>
</dbReference>
<comment type="subcellular location">
    <subcellularLocation>
        <location evidence="1">Membrane</location>
        <topology evidence="1">Multi-pass membrane protein</topology>
    </subcellularLocation>
</comment>
<feature type="transmembrane region" description="Helical" evidence="5">
    <location>
        <begin position="160"/>
        <end position="182"/>
    </location>
</feature>
<name>D9S0N0_THEOJ</name>
<dbReference type="EMBL" id="CP002131">
    <property type="protein sequence ID" value="ADL08888.1"/>
    <property type="molecule type" value="Genomic_DNA"/>
</dbReference>
<feature type="domain" description="Yip1" evidence="6">
    <location>
        <begin position="36"/>
        <end position="237"/>
    </location>
</feature>
<reference evidence="7 8" key="1">
    <citation type="journal article" date="2010" name="Stand. Genomic Sci.">
        <title>Complete genome sequence of Thermosediminibacter oceani type strain (JW/IW-1228P).</title>
        <authorList>
            <person name="Pitluck S."/>
            <person name="Yasawong M."/>
            <person name="Munk C."/>
            <person name="Nolan M."/>
            <person name="Lapidus A."/>
            <person name="Lucas S."/>
            <person name="Glavina Del Rio T."/>
            <person name="Tice H."/>
            <person name="Cheng J.F."/>
            <person name="Bruce D."/>
            <person name="Detter C."/>
            <person name="Tapia R."/>
            <person name="Han C."/>
            <person name="Goodwin L."/>
            <person name="Liolios K."/>
            <person name="Ivanova N."/>
            <person name="Mavromatis K."/>
            <person name="Mikhailova N."/>
            <person name="Pati A."/>
            <person name="Chen A."/>
            <person name="Palaniappan K."/>
            <person name="Land M."/>
            <person name="Hauser L."/>
            <person name="Chang Y.J."/>
            <person name="Jeffries C.D."/>
            <person name="Rohde M."/>
            <person name="Spring S."/>
            <person name="Sikorski J."/>
            <person name="Goker M."/>
            <person name="Woyke T."/>
            <person name="Bristow J."/>
            <person name="Eisen J.A."/>
            <person name="Markowitz V."/>
            <person name="Hugenholtz P."/>
            <person name="Kyrpides N.C."/>
            <person name="Klenk H.P."/>
        </authorList>
    </citation>
    <scope>NUCLEOTIDE SEQUENCE [LARGE SCALE GENOMIC DNA]</scope>
    <source>
        <strain evidence="8">ATCC BAA-1034 / DSM 16646 / JW/IW-1228P</strain>
    </source>
</reference>
<dbReference type="RefSeq" id="WP_013276896.1">
    <property type="nucleotide sequence ID" value="NC_014377.1"/>
</dbReference>
<organism evidence="7 8">
    <name type="scientific">Thermosediminibacter oceani (strain ATCC BAA-1034 / DSM 16646 / JW/IW-1228P)</name>
    <dbReference type="NCBI Taxonomy" id="555079"/>
    <lineage>
        <taxon>Bacteria</taxon>
        <taxon>Bacillati</taxon>
        <taxon>Bacillota</taxon>
        <taxon>Clostridia</taxon>
        <taxon>Thermosediminibacterales</taxon>
        <taxon>Thermosediminibacteraceae</taxon>
        <taxon>Thermosediminibacter</taxon>
    </lineage>
</organism>
<gene>
    <name evidence="7" type="ordered locus">Toce_2176</name>
</gene>
<dbReference type="OrthoDB" id="1727020at2"/>
<evidence type="ECO:0000256" key="3">
    <source>
        <dbReference type="ARBA" id="ARBA00022989"/>
    </source>
</evidence>
<evidence type="ECO:0000313" key="7">
    <source>
        <dbReference type="EMBL" id="ADL08888.1"/>
    </source>
</evidence>
<dbReference type="STRING" id="555079.Toce_2176"/>
<keyword evidence="2 5" id="KW-0812">Transmembrane</keyword>
<dbReference type="GO" id="GO:0016020">
    <property type="term" value="C:membrane"/>
    <property type="evidence" value="ECO:0007669"/>
    <property type="project" value="UniProtKB-SubCell"/>
</dbReference>
<feature type="transmembrane region" description="Helical" evidence="5">
    <location>
        <begin position="107"/>
        <end position="129"/>
    </location>
</feature>
<evidence type="ECO:0000256" key="1">
    <source>
        <dbReference type="ARBA" id="ARBA00004141"/>
    </source>
</evidence>
<feature type="transmembrane region" description="Helical" evidence="5">
    <location>
        <begin position="221"/>
        <end position="247"/>
    </location>
</feature>
<evidence type="ECO:0000256" key="4">
    <source>
        <dbReference type="ARBA" id="ARBA00023136"/>
    </source>
</evidence>